<organism evidence="1 2">
    <name type="scientific">Podospora australis</name>
    <dbReference type="NCBI Taxonomy" id="1536484"/>
    <lineage>
        <taxon>Eukaryota</taxon>
        <taxon>Fungi</taxon>
        <taxon>Dikarya</taxon>
        <taxon>Ascomycota</taxon>
        <taxon>Pezizomycotina</taxon>
        <taxon>Sordariomycetes</taxon>
        <taxon>Sordariomycetidae</taxon>
        <taxon>Sordariales</taxon>
        <taxon>Podosporaceae</taxon>
        <taxon>Podospora</taxon>
    </lineage>
</organism>
<name>A0AAN7AL64_9PEZI</name>
<sequence length="220" mass="23798">MASMMMKPLGEFLAEIQEGPSSKTFLPKKTTALEAWTRSSNQTAISSGMAAAPRIPLGNPICFSLANVGTGDDLPSTIRKAASCHHRTSVVDGGYQPRKVFHDVLDKHRGSLLGNSGGTSLNVISQHLMQADQSCSTDAILGTIITSPCQTLKGGIGREALGTVSGVFAWPDRWLDFVEAAQQNHGQREYHMHLQRGPLGIMPYSQTKIDDEDWSDEDTS</sequence>
<protein>
    <submittedName>
        <fullName evidence="1">Uncharacterized protein</fullName>
    </submittedName>
</protein>
<dbReference type="EMBL" id="MU864375">
    <property type="protein sequence ID" value="KAK4189505.1"/>
    <property type="molecule type" value="Genomic_DNA"/>
</dbReference>
<accession>A0AAN7AL64</accession>
<evidence type="ECO:0000313" key="1">
    <source>
        <dbReference type="EMBL" id="KAK4189505.1"/>
    </source>
</evidence>
<dbReference type="AlphaFoldDB" id="A0AAN7AL64"/>
<gene>
    <name evidence="1" type="ORF">QBC35DRAFT_472716</name>
</gene>
<proteinExistence type="predicted"/>
<evidence type="ECO:0000313" key="2">
    <source>
        <dbReference type="Proteomes" id="UP001302126"/>
    </source>
</evidence>
<reference evidence="1" key="2">
    <citation type="submission" date="2023-05" db="EMBL/GenBank/DDBJ databases">
        <authorList>
            <consortium name="Lawrence Berkeley National Laboratory"/>
            <person name="Steindorff A."/>
            <person name="Hensen N."/>
            <person name="Bonometti L."/>
            <person name="Westerberg I."/>
            <person name="Brannstrom I.O."/>
            <person name="Guillou S."/>
            <person name="Cros-Aarteil S."/>
            <person name="Calhoun S."/>
            <person name="Haridas S."/>
            <person name="Kuo A."/>
            <person name="Mondo S."/>
            <person name="Pangilinan J."/>
            <person name="Riley R."/>
            <person name="Labutti K."/>
            <person name="Andreopoulos B."/>
            <person name="Lipzen A."/>
            <person name="Chen C."/>
            <person name="Yanf M."/>
            <person name="Daum C."/>
            <person name="Ng V."/>
            <person name="Clum A."/>
            <person name="Ohm R."/>
            <person name="Martin F."/>
            <person name="Silar P."/>
            <person name="Natvig D."/>
            <person name="Lalanne C."/>
            <person name="Gautier V."/>
            <person name="Ament-Velasquez S.L."/>
            <person name="Kruys A."/>
            <person name="Hutchinson M.I."/>
            <person name="Powell A.J."/>
            <person name="Barry K."/>
            <person name="Miller A.N."/>
            <person name="Grigoriev I.V."/>
            <person name="Debuchy R."/>
            <person name="Gladieux P."/>
            <person name="Thoren M.H."/>
            <person name="Johannesson H."/>
        </authorList>
    </citation>
    <scope>NUCLEOTIDE SEQUENCE</scope>
    <source>
        <strain evidence="1">PSN309</strain>
    </source>
</reference>
<reference evidence="1" key="1">
    <citation type="journal article" date="2023" name="Mol. Phylogenet. Evol.">
        <title>Genome-scale phylogeny and comparative genomics of the fungal order Sordariales.</title>
        <authorList>
            <person name="Hensen N."/>
            <person name="Bonometti L."/>
            <person name="Westerberg I."/>
            <person name="Brannstrom I.O."/>
            <person name="Guillou S."/>
            <person name="Cros-Aarteil S."/>
            <person name="Calhoun S."/>
            <person name="Haridas S."/>
            <person name="Kuo A."/>
            <person name="Mondo S."/>
            <person name="Pangilinan J."/>
            <person name="Riley R."/>
            <person name="LaButti K."/>
            <person name="Andreopoulos B."/>
            <person name="Lipzen A."/>
            <person name="Chen C."/>
            <person name="Yan M."/>
            <person name="Daum C."/>
            <person name="Ng V."/>
            <person name="Clum A."/>
            <person name="Steindorff A."/>
            <person name="Ohm R.A."/>
            <person name="Martin F."/>
            <person name="Silar P."/>
            <person name="Natvig D.O."/>
            <person name="Lalanne C."/>
            <person name="Gautier V."/>
            <person name="Ament-Velasquez S.L."/>
            <person name="Kruys A."/>
            <person name="Hutchinson M.I."/>
            <person name="Powell A.J."/>
            <person name="Barry K."/>
            <person name="Miller A.N."/>
            <person name="Grigoriev I.V."/>
            <person name="Debuchy R."/>
            <person name="Gladieux P."/>
            <person name="Hiltunen Thoren M."/>
            <person name="Johannesson H."/>
        </authorList>
    </citation>
    <scope>NUCLEOTIDE SEQUENCE</scope>
    <source>
        <strain evidence="1">PSN309</strain>
    </source>
</reference>
<dbReference type="Proteomes" id="UP001302126">
    <property type="component" value="Unassembled WGS sequence"/>
</dbReference>
<keyword evidence="2" id="KW-1185">Reference proteome</keyword>
<comment type="caution">
    <text evidence="1">The sequence shown here is derived from an EMBL/GenBank/DDBJ whole genome shotgun (WGS) entry which is preliminary data.</text>
</comment>